<dbReference type="PANTHER" id="PTHR43103:SF5">
    <property type="entry name" value="4-EPIMERASE, PUTATIVE (AFU_ORTHOLOGUE AFUA_7G00360)-RELATED"/>
    <property type="match status" value="1"/>
</dbReference>
<protein>
    <recommendedName>
        <fullName evidence="4">NAD-dependent epimerase/dehydratase domain-containing protein</fullName>
    </recommendedName>
</protein>
<dbReference type="Pfam" id="PF01370">
    <property type="entry name" value="Epimerase"/>
    <property type="match status" value="1"/>
</dbReference>
<evidence type="ECO:0000259" key="4">
    <source>
        <dbReference type="Pfam" id="PF01370"/>
    </source>
</evidence>
<dbReference type="AlphaFoldDB" id="A0A382XAB6"/>
<evidence type="ECO:0000256" key="1">
    <source>
        <dbReference type="ARBA" id="ARBA00007637"/>
    </source>
</evidence>
<keyword evidence="3" id="KW-0520">NAD</keyword>
<evidence type="ECO:0000256" key="2">
    <source>
        <dbReference type="ARBA" id="ARBA00023002"/>
    </source>
</evidence>
<sequence length="261" mass="29015">MTRFNRLLITGAAGNLGRELRRGLAPLAQTLRLSDRADMESAGENEEVVRCELGDFDSVMRLVEGCDGVVHFGAAPVERPWAEILDSSIKGGYNVYEAARRHGIRRIVYASSIHAVGFVRREEGADTDTPHRPDTLYGLSKCFVEDLAKLYFDKFGIESVCLRINSCFPEPADRRHLATWMSFRDLVQLVERCLVAERVGHAVIYGISDNREAFFSNHKVAHLGYRPVDSAEDYRERVEAGTAPGDPFDPAIAHVGGVFCA</sequence>
<comment type="similarity">
    <text evidence="1">Belongs to the NAD(P)-dependent epimerase/dehydratase family.</text>
</comment>
<dbReference type="InterPro" id="IPR001509">
    <property type="entry name" value="Epimerase_deHydtase"/>
</dbReference>
<dbReference type="CDD" id="cd08946">
    <property type="entry name" value="SDR_e"/>
    <property type="match status" value="1"/>
</dbReference>
<dbReference type="SUPFAM" id="SSF51735">
    <property type="entry name" value="NAD(P)-binding Rossmann-fold domains"/>
    <property type="match status" value="1"/>
</dbReference>
<dbReference type="PANTHER" id="PTHR43103">
    <property type="entry name" value="NUCLEOSIDE-DIPHOSPHATE-SUGAR EPIMERASE"/>
    <property type="match status" value="1"/>
</dbReference>
<evidence type="ECO:0000256" key="3">
    <source>
        <dbReference type="ARBA" id="ARBA00023027"/>
    </source>
</evidence>
<evidence type="ECO:0000313" key="5">
    <source>
        <dbReference type="EMBL" id="SVD67829.1"/>
    </source>
</evidence>
<dbReference type="InterPro" id="IPR036291">
    <property type="entry name" value="NAD(P)-bd_dom_sf"/>
</dbReference>
<feature type="domain" description="NAD-dependent epimerase/dehydratase" evidence="4">
    <location>
        <begin position="8"/>
        <end position="168"/>
    </location>
</feature>
<gene>
    <name evidence="5" type="ORF">METZ01_LOCUS420683</name>
</gene>
<dbReference type="GO" id="GO:0016491">
    <property type="term" value="F:oxidoreductase activity"/>
    <property type="evidence" value="ECO:0007669"/>
    <property type="project" value="UniProtKB-KW"/>
</dbReference>
<feature type="non-terminal residue" evidence="5">
    <location>
        <position position="261"/>
    </location>
</feature>
<dbReference type="Gene3D" id="3.40.50.720">
    <property type="entry name" value="NAD(P)-binding Rossmann-like Domain"/>
    <property type="match status" value="1"/>
</dbReference>
<keyword evidence="2" id="KW-0560">Oxidoreductase</keyword>
<reference evidence="5" key="1">
    <citation type="submission" date="2018-05" db="EMBL/GenBank/DDBJ databases">
        <authorList>
            <person name="Lanie J.A."/>
            <person name="Ng W.-L."/>
            <person name="Kazmierczak K.M."/>
            <person name="Andrzejewski T.M."/>
            <person name="Davidsen T.M."/>
            <person name="Wayne K.J."/>
            <person name="Tettelin H."/>
            <person name="Glass J.I."/>
            <person name="Rusch D."/>
            <person name="Podicherti R."/>
            <person name="Tsui H.-C.T."/>
            <person name="Winkler M.E."/>
        </authorList>
    </citation>
    <scope>NUCLEOTIDE SEQUENCE</scope>
</reference>
<accession>A0A382XAB6</accession>
<proteinExistence type="inferred from homology"/>
<dbReference type="EMBL" id="UINC01166075">
    <property type="protein sequence ID" value="SVD67829.1"/>
    <property type="molecule type" value="Genomic_DNA"/>
</dbReference>
<name>A0A382XAB6_9ZZZZ</name>
<organism evidence="5">
    <name type="scientific">marine metagenome</name>
    <dbReference type="NCBI Taxonomy" id="408172"/>
    <lineage>
        <taxon>unclassified sequences</taxon>
        <taxon>metagenomes</taxon>
        <taxon>ecological metagenomes</taxon>
    </lineage>
</organism>